<feature type="compositionally biased region" description="Polar residues" evidence="1">
    <location>
        <begin position="322"/>
        <end position="334"/>
    </location>
</feature>
<protein>
    <submittedName>
        <fullName evidence="3">Lipase</fullName>
    </submittedName>
</protein>
<organism evidence="3 4">
    <name type="scientific">Rugosimonospora africana</name>
    <dbReference type="NCBI Taxonomy" id="556532"/>
    <lineage>
        <taxon>Bacteria</taxon>
        <taxon>Bacillati</taxon>
        <taxon>Actinomycetota</taxon>
        <taxon>Actinomycetes</taxon>
        <taxon>Micromonosporales</taxon>
        <taxon>Micromonosporaceae</taxon>
        <taxon>Rugosimonospora</taxon>
    </lineage>
</organism>
<proteinExistence type="predicted"/>
<dbReference type="PANTHER" id="PTHR30383">
    <property type="entry name" value="THIOESTERASE 1/PROTEASE 1/LYSOPHOSPHOLIPASE L1"/>
    <property type="match status" value="1"/>
</dbReference>
<sequence>MAAAYGGGGVGLLGALAAGTLIGQAKLARRAIGMAQSPPPRCDGVYGTELGAIDGQLPLKLAVLGDSSAAGYGVDRPRETPGALLAAGLAERLHRPVILRSMAVVGAESADLVPQREVAVDWQPDLAVVLIGANDVTHRVRLPIAVAHLAATVRRLRQAGIQVVVGTCPDLGTIRPIGQPLRWVVRRWSREMAAAQTIVAVEAGATTVSLGDLLGPEFAAAPETMFSSDRFHPSALGYAAAAAAMLPTLVEALHPAPEAQPSLSQDEGVRSLAQAAVEAVDRAGTEVRGARVAGRDNGPAGRWAQLRHRVRQLTERPHDPQTTHSTPVQPSVVE</sequence>
<gene>
    <name evidence="3" type="ORF">Raf01_02530</name>
</gene>
<evidence type="ECO:0000313" key="4">
    <source>
        <dbReference type="Proteomes" id="UP000642748"/>
    </source>
</evidence>
<accession>A0A8J3QN29</accession>
<dbReference type="CDD" id="cd01836">
    <property type="entry name" value="FeeA_FeeB_like"/>
    <property type="match status" value="1"/>
</dbReference>
<dbReference type="AlphaFoldDB" id="A0A8J3QN29"/>
<name>A0A8J3QN29_9ACTN</name>
<keyword evidence="4" id="KW-1185">Reference proteome</keyword>
<evidence type="ECO:0000259" key="2">
    <source>
        <dbReference type="Pfam" id="PF13472"/>
    </source>
</evidence>
<reference evidence="3" key="1">
    <citation type="submission" date="2021-01" db="EMBL/GenBank/DDBJ databases">
        <title>Whole genome shotgun sequence of Rugosimonospora africana NBRC 104875.</title>
        <authorList>
            <person name="Komaki H."/>
            <person name="Tamura T."/>
        </authorList>
    </citation>
    <scope>NUCLEOTIDE SEQUENCE</scope>
    <source>
        <strain evidence="3">NBRC 104875</strain>
    </source>
</reference>
<dbReference type="InterPro" id="IPR051532">
    <property type="entry name" value="Ester_Hydrolysis_Enzymes"/>
</dbReference>
<feature type="compositionally biased region" description="Basic and acidic residues" evidence="1">
    <location>
        <begin position="312"/>
        <end position="321"/>
    </location>
</feature>
<dbReference type="GO" id="GO:0004622">
    <property type="term" value="F:phosphatidylcholine lysophospholipase activity"/>
    <property type="evidence" value="ECO:0007669"/>
    <property type="project" value="TreeGrafter"/>
</dbReference>
<dbReference type="Gene3D" id="3.40.50.1110">
    <property type="entry name" value="SGNH hydrolase"/>
    <property type="match status" value="1"/>
</dbReference>
<evidence type="ECO:0000256" key="1">
    <source>
        <dbReference type="SAM" id="MobiDB-lite"/>
    </source>
</evidence>
<feature type="region of interest" description="Disordered" evidence="1">
    <location>
        <begin position="283"/>
        <end position="334"/>
    </location>
</feature>
<dbReference type="InterPro" id="IPR036514">
    <property type="entry name" value="SGNH_hydro_sf"/>
</dbReference>
<dbReference type="SUPFAM" id="SSF52266">
    <property type="entry name" value="SGNH hydrolase"/>
    <property type="match status" value="1"/>
</dbReference>
<dbReference type="Pfam" id="PF13472">
    <property type="entry name" value="Lipase_GDSL_2"/>
    <property type="match status" value="1"/>
</dbReference>
<dbReference type="Proteomes" id="UP000642748">
    <property type="component" value="Unassembled WGS sequence"/>
</dbReference>
<dbReference type="PANTHER" id="PTHR30383:SF5">
    <property type="entry name" value="SGNH HYDROLASE-TYPE ESTERASE DOMAIN-CONTAINING PROTEIN"/>
    <property type="match status" value="1"/>
</dbReference>
<evidence type="ECO:0000313" key="3">
    <source>
        <dbReference type="EMBL" id="GIH12081.1"/>
    </source>
</evidence>
<comment type="caution">
    <text evidence="3">The sequence shown here is derived from an EMBL/GenBank/DDBJ whole genome shotgun (WGS) entry which is preliminary data.</text>
</comment>
<dbReference type="EMBL" id="BONZ01000003">
    <property type="protein sequence ID" value="GIH12081.1"/>
    <property type="molecule type" value="Genomic_DNA"/>
</dbReference>
<feature type="domain" description="SGNH hydrolase-type esterase" evidence="2">
    <location>
        <begin position="63"/>
        <end position="240"/>
    </location>
</feature>
<dbReference type="InterPro" id="IPR013830">
    <property type="entry name" value="SGNH_hydro"/>
</dbReference>